<feature type="transmembrane region" description="Helical" evidence="10">
    <location>
        <begin position="282"/>
        <end position="300"/>
    </location>
</feature>
<dbReference type="EMBL" id="BPQB01000007">
    <property type="protein sequence ID" value="GJE87804.1"/>
    <property type="molecule type" value="Genomic_DNA"/>
</dbReference>
<dbReference type="PANTHER" id="PTHR24223:SF356">
    <property type="entry name" value="ATP-BINDING CASSETTE TRANSPORTER ABC4"/>
    <property type="match status" value="1"/>
</dbReference>
<dbReference type="InterPro" id="IPR017871">
    <property type="entry name" value="ABC_transporter-like_CS"/>
</dbReference>
<comment type="subcellular location">
    <subcellularLocation>
        <location evidence="1">Membrane</location>
        <topology evidence="1">Multi-pass membrane protein</topology>
    </subcellularLocation>
</comment>
<feature type="compositionally biased region" description="Basic and acidic residues" evidence="9">
    <location>
        <begin position="888"/>
        <end position="901"/>
    </location>
</feature>
<evidence type="ECO:0000256" key="7">
    <source>
        <dbReference type="ARBA" id="ARBA00022989"/>
    </source>
</evidence>
<dbReference type="PROSITE" id="PS50893">
    <property type="entry name" value="ABC_TRANSPORTER_2"/>
    <property type="match status" value="2"/>
</dbReference>
<dbReference type="SUPFAM" id="SSF90123">
    <property type="entry name" value="ABC transporter transmembrane region"/>
    <property type="match status" value="2"/>
</dbReference>
<evidence type="ECO:0000256" key="9">
    <source>
        <dbReference type="SAM" id="MobiDB-lite"/>
    </source>
</evidence>
<dbReference type="OrthoDB" id="6500128at2759"/>
<dbReference type="InterPro" id="IPR003593">
    <property type="entry name" value="AAA+_ATPase"/>
</dbReference>
<dbReference type="GO" id="GO:0005524">
    <property type="term" value="F:ATP binding"/>
    <property type="evidence" value="ECO:0007669"/>
    <property type="project" value="UniProtKB-KW"/>
</dbReference>
<evidence type="ECO:0000256" key="4">
    <source>
        <dbReference type="ARBA" id="ARBA00022737"/>
    </source>
</evidence>
<dbReference type="PROSITE" id="PS00211">
    <property type="entry name" value="ABC_TRANSPORTER_1"/>
    <property type="match status" value="1"/>
</dbReference>
<dbReference type="PROSITE" id="PS50929">
    <property type="entry name" value="ABC_TM1F"/>
    <property type="match status" value="2"/>
</dbReference>
<dbReference type="PANTHER" id="PTHR24223">
    <property type="entry name" value="ATP-BINDING CASSETTE SUB-FAMILY C"/>
    <property type="match status" value="1"/>
</dbReference>
<evidence type="ECO:0000313" key="13">
    <source>
        <dbReference type="EMBL" id="GJE87804.1"/>
    </source>
</evidence>
<dbReference type="InterPro" id="IPR036640">
    <property type="entry name" value="ABC1_TM_sf"/>
</dbReference>
<dbReference type="CDD" id="cd03244">
    <property type="entry name" value="ABCC_MRP_domain2"/>
    <property type="match status" value="1"/>
</dbReference>
<dbReference type="CDD" id="cd18604">
    <property type="entry name" value="ABC_6TM_VMR1_D2_like"/>
    <property type="match status" value="1"/>
</dbReference>
<feature type="transmembrane region" description="Helical" evidence="10">
    <location>
        <begin position="453"/>
        <end position="479"/>
    </location>
</feature>
<keyword evidence="14" id="KW-1185">Reference proteome</keyword>
<feature type="domain" description="ABC transporter" evidence="11">
    <location>
        <begin position="652"/>
        <end position="893"/>
    </location>
</feature>
<feature type="region of interest" description="Disordered" evidence="9">
    <location>
        <begin position="390"/>
        <end position="409"/>
    </location>
</feature>
<dbReference type="Gene3D" id="3.40.50.300">
    <property type="entry name" value="P-loop containing nucleotide triphosphate hydrolases"/>
    <property type="match status" value="2"/>
</dbReference>
<evidence type="ECO:0000256" key="1">
    <source>
        <dbReference type="ARBA" id="ARBA00004141"/>
    </source>
</evidence>
<evidence type="ECO:0000256" key="2">
    <source>
        <dbReference type="ARBA" id="ARBA00022448"/>
    </source>
</evidence>
<feature type="transmembrane region" description="Helical" evidence="10">
    <location>
        <begin position="320"/>
        <end position="341"/>
    </location>
</feature>
<dbReference type="GO" id="GO:0016020">
    <property type="term" value="C:membrane"/>
    <property type="evidence" value="ECO:0007669"/>
    <property type="project" value="UniProtKB-SubCell"/>
</dbReference>
<proteinExistence type="predicted"/>
<feature type="domain" description="ABC transporter" evidence="11">
    <location>
        <begin position="1271"/>
        <end position="1508"/>
    </location>
</feature>
<name>A0A9P3LAS1_9APHY</name>
<accession>A0A9P3LAS1</accession>
<evidence type="ECO:0000313" key="14">
    <source>
        <dbReference type="Proteomes" id="UP000703269"/>
    </source>
</evidence>
<organism evidence="13 14">
    <name type="scientific">Phanerochaete sordida</name>
    <dbReference type="NCBI Taxonomy" id="48140"/>
    <lineage>
        <taxon>Eukaryota</taxon>
        <taxon>Fungi</taxon>
        <taxon>Dikarya</taxon>
        <taxon>Basidiomycota</taxon>
        <taxon>Agaricomycotina</taxon>
        <taxon>Agaricomycetes</taxon>
        <taxon>Polyporales</taxon>
        <taxon>Phanerochaetaceae</taxon>
        <taxon>Phanerochaete</taxon>
    </lineage>
</organism>
<feature type="transmembrane region" description="Helical" evidence="10">
    <location>
        <begin position="102"/>
        <end position="122"/>
    </location>
</feature>
<keyword evidence="7 10" id="KW-1133">Transmembrane helix</keyword>
<keyword evidence="3 10" id="KW-0812">Transmembrane</keyword>
<dbReference type="CDD" id="cd03250">
    <property type="entry name" value="ABCC_MRP_domain1"/>
    <property type="match status" value="1"/>
</dbReference>
<dbReference type="SUPFAM" id="SSF52540">
    <property type="entry name" value="P-loop containing nucleoside triphosphate hydrolases"/>
    <property type="match status" value="2"/>
</dbReference>
<feature type="transmembrane region" description="Helical" evidence="10">
    <location>
        <begin position="1096"/>
        <end position="1114"/>
    </location>
</feature>
<feature type="transmembrane region" description="Helical" evidence="10">
    <location>
        <begin position="62"/>
        <end position="90"/>
    </location>
</feature>
<comment type="caution">
    <text evidence="13">The sequence shown here is derived from an EMBL/GenBank/DDBJ whole genome shotgun (WGS) entry which is preliminary data.</text>
</comment>
<sequence>MSLSSSSEVLLFVPICAAGISACIFAAQIVAQYAQGEPGRAPSTSHTSSDDARGRSSLVKRVAGLGGLTSTVLSVLRALSCVVLLAISIYASTTSSAPSLGQFALCATYAYTAVVSFLSLASSPWNTKASPHLTVVLLATWLTYLYRDMWPLATYYLEPADEQNLLFWTAFVALSVCAVIVPLTLPREYVPYDPEDPTPNPNPEQTCSILSRVFFNFLNPVVWDGYRSPRQVVERLPPLCDYERMKHMSKRSAPYLDPLDPRSSRHVFWGLLRLYKWEYFELWFHLILLSLAGFLTPIGVNRILHYLETGGEGATIRPWFWILTFFTSFAATALVSGRYMFIALRILVEAQNTLTQLIFEHALRVRLSTDIGTPSGAEASESASVIVEAAESDTDTTPGEGQSASKGGANAARTAHIHSSVAGRINNLVSSDVSNLENGHGWIMAVWFTPLQIVLSMIFLCVLLGWSALVGVGTMVVMLNLPGIIATYSHRLQEKRMAKSDARVGLITEVMGSAIRMVKLFGWERKIGERIDERRREELHALRNFRLLSLVNSVSNVLITLVTMIATFASYTLVAKGELTASKVFSAIEVFLTLQDHLRGWTASVPSCIQAKVSLDRITDFLRKTELLDSFVELDLVQQQGSASALSDPSIIGIRDASFTWNTAAPAGPFVSQQTFKLCIGGELVFQRGRINLVVGPTGSGKTSLLMALLGEMHYVPLGTNSYVSLPRDKGVAYHAQESWILNETIRNNILFGAPFEQERYNAVLRQCALERDLSLFEAGDRTEVGERGVTLSGGQKARITLARAVYSNAEILLLDDVLAALDVHTAHSIVEECFQGDLVRGRTVILVTHNVALAAPIADFVVSMGADGRIKSQGTMRNVLERDSELSAEVTGEKSQGKEADDAEGEAQNESGKQQLSGKLIVAEEVAEGHVAWSSLKLLLANTAKGPGLAAFWVTFLVAFLGSRCLSILNTWVLGLWAREYEMHDPAQVSVSYYLALYAAVSASSVLFLIVARMVYMYGTLRASRIIHQALIDTVLNATFRWLDKTPYSRIITRCTQDIATVDNQIPDGFFFLIEITATMLLKFCAVILVSPTFAGPGVLVFVLGGLLFQIYMKAQLPVKRAMSNDKAPVMGHISAAIDGLVSIRAYGAQDAFRQESYRRLDRLTATSRIYRNLSKWISIRAELLAAGFMACLTAYLVYVSGQDASSIGFSLSMADGFSHLILWFFLTMNDFQVEANSLERIHQYLVIEQEPESTDSGVPPAYWPASGSLRVEKLSAAYSKGGPQVLHDITFELKPGERVGIVGRTGSGKSSLALSLLRSIPTNGTVYFDGRPTDSVNLDALRSNITIIPQVPELLAGTLRENLDPFFQHDDATLNEGLRAAGLFSLQSNTDAARLTLDSHVSSSGSNLSVGQRQIIALARAMVRRSKLIILDEATSAIDYNTDAIIQESLRKEVPKDVTVLTIAHRLQTIMDSDQIMVLDAGRIVEFGPPTELLRDSRGLFTSLINASGDKDKLGAMVTDNG</sequence>
<dbReference type="InterPro" id="IPR027417">
    <property type="entry name" value="P-loop_NTPase"/>
</dbReference>
<feature type="region of interest" description="Disordered" evidence="9">
    <location>
        <begin position="888"/>
        <end position="913"/>
    </location>
</feature>
<evidence type="ECO:0000259" key="12">
    <source>
        <dbReference type="PROSITE" id="PS50929"/>
    </source>
</evidence>
<protein>
    <submittedName>
        <fullName evidence="13">Multidrug resistance-associated ABC transporter</fullName>
    </submittedName>
</protein>
<dbReference type="GO" id="GO:0016887">
    <property type="term" value="F:ATP hydrolysis activity"/>
    <property type="evidence" value="ECO:0007669"/>
    <property type="project" value="InterPro"/>
</dbReference>
<dbReference type="InterPro" id="IPR003439">
    <property type="entry name" value="ABC_transporter-like_ATP-bd"/>
</dbReference>
<keyword evidence="5" id="KW-0547">Nucleotide-binding</keyword>
<dbReference type="InterPro" id="IPR050173">
    <property type="entry name" value="ABC_transporter_C-like"/>
</dbReference>
<feature type="transmembrane region" description="Helical" evidence="10">
    <location>
        <begin position="994"/>
        <end position="1017"/>
    </location>
</feature>
<dbReference type="FunFam" id="3.40.50.300:FF:000838">
    <property type="entry name" value="ABC multidrug transporter (Eurofung)"/>
    <property type="match status" value="1"/>
</dbReference>
<dbReference type="SMART" id="SM00382">
    <property type="entry name" value="AAA"/>
    <property type="match status" value="2"/>
</dbReference>
<keyword evidence="4" id="KW-0677">Repeat</keyword>
<feature type="transmembrane region" description="Helical" evidence="10">
    <location>
        <begin position="1206"/>
        <end position="1228"/>
    </location>
</feature>
<feature type="domain" description="ABC transmembrane type-1" evidence="12">
    <location>
        <begin position="286"/>
        <end position="599"/>
    </location>
</feature>
<evidence type="ECO:0000256" key="8">
    <source>
        <dbReference type="ARBA" id="ARBA00023136"/>
    </source>
</evidence>
<evidence type="ECO:0000256" key="3">
    <source>
        <dbReference type="ARBA" id="ARBA00022692"/>
    </source>
</evidence>
<feature type="transmembrane region" description="Helical" evidence="10">
    <location>
        <begin position="554"/>
        <end position="574"/>
    </location>
</feature>
<dbReference type="InterPro" id="IPR011527">
    <property type="entry name" value="ABC1_TM_dom"/>
</dbReference>
<evidence type="ECO:0000256" key="5">
    <source>
        <dbReference type="ARBA" id="ARBA00022741"/>
    </source>
</evidence>
<evidence type="ECO:0000256" key="10">
    <source>
        <dbReference type="SAM" id="Phobius"/>
    </source>
</evidence>
<keyword evidence="6" id="KW-0067">ATP-binding</keyword>
<evidence type="ECO:0000259" key="11">
    <source>
        <dbReference type="PROSITE" id="PS50893"/>
    </source>
</evidence>
<keyword evidence="8 10" id="KW-0472">Membrane</keyword>
<evidence type="ECO:0000256" key="6">
    <source>
        <dbReference type="ARBA" id="ARBA00022840"/>
    </source>
</evidence>
<feature type="transmembrane region" description="Helical" evidence="10">
    <location>
        <begin position="166"/>
        <end position="185"/>
    </location>
</feature>
<feature type="transmembrane region" description="Helical" evidence="10">
    <location>
        <begin position="12"/>
        <end position="31"/>
    </location>
</feature>
<feature type="transmembrane region" description="Helical" evidence="10">
    <location>
        <begin position="129"/>
        <end position="146"/>
    </location>
</feature>
<feature type="transmembrane region" description="Helical" evidence="10">
    <location>
        <begin position="1179"/>
        <end position="1200"/>
    </location>
</feature>
<dbReference type="Proteomes" id="UP000703269">
    <property type="component" value="Unassembled WGS sequence"/>
</dbReference>
<dbReference type="GO" id="GO:0140359">
    <property type="term" value="F:ABC-type transporter activity"/>
    <property type="evidence" value="ECO:0007669"/>
    <property type="project" value="InterPro"/>
</dbReference>
<dbReference type="FunFam" id="1.20.1560.10:FF:000013">
    <property type="entry name" value="ABC transporter C family member 2"/>
    <property type="match status" value="1"/>
</dbReference>
<feature type="domain" description="ABC transmembrane type-1" evidence="12">
    <location>
        <begin position="958"/>
        <end position="1234"/>
    </location>
</feature>
<dbReference type="Pfam" id="PF00005">
    <property type="entry name" value="ABC_tran"/>
    <property type="match status" value="2"/>
</dbReference>
<reference evidence="13 14" key="1">
    <citation type="submission" date="2021-08" db="EMBL/GenBank/DDBJ databases">
        <title>Draft Genome Sequence of Phanerochaete sordida strain YK-624.</title>
        <authorList>
            <person name="Mori T."/>
            <person name="Dohra H."/>
            <person name="Suzuki T."/>
            <person name="Kawagishi H."/>
            <person name="Hirai H."/>
        </authorList>
    </citation>
    <scope>NUCLEOTIDE SEQUENCE [LARGE SCALE GENOMIC DNA]</scope>
    <source>
        <strain evidence="13 14">YK-624</strain>
    </source>
</reference>
<feature type="transmembrane region" description="Helical" evidence="10">
    <location>
        <begin position="950"/>
        <end position="974"/>
    </location>
</feature>
<dbReference type="CDD" id="cd18596">
    <property type="entry name" value="ABC_6TM_VMR1_D1_like"/>
    <property type="match status" value="1"/>
</dbReference>
<keyword evidence="2" id="KW-0813">Transport</keyword>
<feature type="compositionally biased region" description="Polar residues" evidence="9">
    <location>
        <begin position="395"/>
        <end position="405"/>
    </location>
</feature>
<dbReference type="Pfam" id="PF00664">
    <property type="entry name" value="ABC_membrane"/>
    <property type="match status" value="2"/>
</dbReference>
<gene>
    <name evidence="13" type="ORF">PsYK624_038870</name>
</gene>
<dbReference type="Gene3D" id="1.20.1560.10">
    <property type="entry name" value="ABC transporter type 1, transmembrane domain"/>
    <property type="match status" value="2"/>
</dbReference>